<evidence type="ECO:0000256" key="2">
    <source>
        <dbReference type="ARBA" id="ARBA00006024"/>
    </source>
</evidence>
<dbReference type="Gene3D" id="3.40.1110.10">
    <property type="entry name" value="Calcium-transporting ATPase, cytoplasmic domain N"/>
    <property type="match status" value="1"/>
</dbReference>
<feature type="transmembrane region" description="Helical" evidence="13">
    <location>
        <begin position="751"/>
        <end position="772"/>
    </location>
</feature>
<dbReference type="SUPFAM" id="SSF81665">
    <property type="entry name" value="Calcium ATPase, transmembrane domain M"/>
    <property type="match status" value="1"/>
</dbReference>
<dbReference type="InterPro" id="IPR021993">
    <property type="entry name" value="ATPase-cat-bd"/>
</dbReference>
<dbReference type="Pfam" id="PF00122">
    <property type="entry name" value="E1-E2_ATPase"/>
    <property type="match status" value="1"/>
</dbReference>
<evidence type="ECO:0000256" key="7">
    <source>
        <dbReference type="ARBA" id="ARBA00022723"/>
    </source>
</evidence>
<dbReference type="PANTHER" id="PTHR43520">
    <property type="entry name" value="ATP7, ISOFORM B"/>
    <property type="match status" value="1"/>
</dbReference>
<dbReference type="GO" id="GO:0016887">
    <property type="term" value="F:ATP hydrolysis activity"/>
    <property type="evidence" value="ECO:0007669"/>
    <property type="project" value="InterPro"/>
</dbReference>
<comment type="caution">
    <text evidence="16">The sequence shown here is derived from an EMBL/GenBank/DDBJ whole genome shotgun (WGS) entry which is preliminary data.</text>
</comment>
<dbReference type="SUPFAM" id="SSF55008">
    <property type="entry name" value="HMA, heavy metal-associated domain"/>
    <property type="match status" value="1"/>
</dbReference>
<feature type="transmembrane region" description="Helical" evidence="13">
    <location>
        <begin position="778"/>
        <end position="803"/>
    </location>
</feature>
<feature type="transmembrane region" description="Helical" evidence="13">
    <location>
        <begin position="179"/>
        <end position="199"/>
    </location>
</feature>
<evidence type="ECO:0000313" key="16">
    <source>
        <dbReference type="EMBL" id="NLR90091.1"/>
    </source>
</evidence>
<dbReference type="GO" id="GO:0055070">
    <property type="term" value="P:copper ion homeostasis"/>
    <property type="evidence" value="ECO:0007669"/>
    <property type="project" value="TreeGrafter"/>
</dbReference>
<evidence type="ECO:0000256" key="13">
    <source>
        <dbReference type="SAM" id="Phobius"/>
    </source>
</evidence>
<keyword evidence="8" id="KW-0460">Magnesium</keyword>
<keyword evidence="7" id="KW-0479">Metal-binding</keyword>
<protein>
    <submittedName>
        <fullName evidence="16">HAD-IC family P-type ATPase</fullName>
    </submittedName>
</protein>
<dbReference type="InterPro" id="IPR059000">
    <property type="entry name" value="ATPase_P-type_domA"/>
</dbReference>
<dbReference type="GO" id="GO:0043682">
    <property type="term" value="F:P-type divalent copper transporter activity"/>
    <property type="evidence" value="ECO:0007669"/>
    <property type="project" value="TreeGrafter"/>
</dbReference>
<keyword evidence="9" id="KW-1278">Translocase</keyword>
<keyword evidence="17" id="KW-1185">Reference proteome</keyword>
<dbReference type="GO" id="GO:0005886">
    <property type="term" value="C:plasma membrane"/>
    <property type="evidence" value="ECO:0007669"/>
    <property type="project" value="UniProtKB-SubCell"/>
</dbReference>
<keyword evidence="5" id="KW-0597">Phosphoprotein</keyword>
<dbReference type="SUPFAM" id="SSF81653">
    <property type="entry name" value="Calcium ATPase, transduction domain A"/>
    <property type="match status" value="1"/>
</dbReference>
<dbReference type="InterPro" id="IPR008250">
    <property type="entry name" value="ATPase_P-typ_transduc_dom_A_sf"/>
</dbReference>
<feature type="transmembrane region" description="Helical" evidence="13">
    <location>
        <begin position="251"/>
        <end position="269"/>
    </location>
</feature>
<dbReference type="InterPro" id="IPR023214">
    <property type="entry name" value="HAD_sf"/>
</dbReference>
<dbReference type="InterPro" id="IPR023299">
    <property type="entry name" value="ATPase_P-typ_cyto_dom_N"/>
</dbReference>
<dbReference type="Pfam" id="PF00702">
    <property type="entry name" value="Hydrolase"/>
    <property type="match status" value="1"/>
</dbReference>
<dbReference type="InterPro" id="IPR036163">
    <property type="entry name" value="HMA_dom_sf"/>
</dbReference>
<evidence type="ECO:0000259" key="14">
    <source>
        <dbReference type="Pfam" id="PF00122"/>
    </source>
</evidence>
<comment type="similarity">
    <text evidence="2">Belongs to the cation transport ATPase (P-type) (TC 3.A.3) family. Type IB subfamily.</text>
</comment>
<dbReference type="Gene3D" id="2.70.150.10">
    <property type="entry name" value="Calcium-transporting ATPase, cytoplasmic transduction domain A"/>
    <property type="match status" value="1"/>
</dbReference>
<evidence type="ECO:0000256" key="3">
    <source>
        <dbReference type="ARBA" id="ARBA00022448"/>
    </source>
</evidence>
<feature type="transmembrane region" description="Helical" evidence="13">
    <location>
        <begin position="211"/>
        <end position="230"/>
    </location>
</feature>
<dbReference type="GO" id="GO:0005524">
    <property type="term" value="F:ATP binding"/>
    <property type="evidence" value="ECO:0007669"/>
    <property type="project" value="InterPro"/>
</dbReference>
<dbReference type="RefSeq" id="WP_168880769.1">
    <property type="nucleotide sequence ID" value="NZ_JABAIL010000001.1"/>
</dbReference>
<dbReference type="Pfam" id="PF12156">
    <property type="entry name" value="ATPase-cat_bd"/>
    <property type="match status" value="1"/>
</dbReference>
<dbReference type="InterPro" id="IPR018303">
    <property type="entry name" value="ATPase_P-typ_P_site"/>
</dbReference>
<evidence type="ECO:0000256" key="9">
    <source>
        <dbReference type="ARBA" id="ARBA00022967"/>
    </source>
</evidence>
<dbReference type="InterPro" id="IPR036412">
    <property type="entry name" value="HAD-like_sf"/>
</dbReference>
<organism evidence="16 17">
    <name type="scientific">Flammeovirga agarivorans</name>
    <dbReference type="NCBI Taxonomy" id="2726742"/>
    <lineage>
        <taxon>Bacteria</taxon>
        <taxon>Pseudomonadati</taxon>
        <taxon>Bacteroidota</taxon>
        <taxon>Cytophagia</taxon>
        <taxon>Cytophagales</taxon>
        <taxon>Flammeovirgaceae</taxon>
        <taxon>Flammeovirga</taxon>
    </lineage>
</organism>
<evidence type="ECO:0000256" key="5">
    <source>
        <dbReference type="ARBA" id="ARBA00022553"/>
    </source>
</evidence>
<keyword evidence="11" id="KW-0406">Ion transport</keyword>
<feature type="transmembrane region" description="Helical" evidence="13">
    <location>
        <begin position="430"/>
        <end position="447"/>
    </location>
</feature>
<dbReference type="SUPFAM" id="SSF56784">
    <property type="entry name" value="HAD-like"/>
    <property type="match status" value="1"/>
</dbReference>
<keyword evidence="3" id="KW-0813">Transport</keyword>
<evidence type="ECO:0000256" key="4">
    <source>
        <dbReference type="ARBA" id="ARBA00022475"/>
    </source>
</evidence>
<dbReference type="Gene3D" id="3.40.50.1000">
    <property type="entry name" value="HAD superfamily/HAD-like"/>
    <property type="match status" value="1"/>
</dbReference>
<dbReference type="NCBIfam" id="TIGR01494">
    <property type="entry name" value="ATPase_P-type"/>
    <property type="match status" value="1"/>
</dbReference>
<evidence type="ECO:0000256" key="10">
    <source>
        <dbReference type="ARBA" id="ARBA00022989"/>
    </source>
</evidence>
<sequence length="809" mass="90251">MHSEKNIQTCYHCGEDCKDELITNDEGKSFCCNGCNMVYELLQENNLSDYYKLNNQPGVRQKGKSQRDKLAYLDDDSIKKKLIDFTDGEIAKLSFYLPQIHCSSCIWLLEKLPELHGGVLESKVNFLKREIYITFSEEKISLRDLVMLLINLGYEPLINLEDLEKNKKKKQRSEQEKTFFIKLGVVGFCFGNIMMLSFPEYLGITVEDQEFIEIFGYLNLILSLPVFFYGARDYLTSAWQAIKHRGVNIDVPISLGILALFLRSAFEILSDTGAGYLDSLGALIFLLLIGKWFQQKTFDNISFERDYKSYFPIAVTRIKNGELENIPLSKLEVYDTLQIKNGELIPADAILKRGDAQIDYSFVTGESKPVEKQSGDLLYAGGKQTAGVIEVEVTKEVSQSYLTRLWNEHTFTKENATDFLQSKTNVISKWFTLVILFVAAIAGTYWWNVDGPTHAVNTFTAVLIIACPCALALNAPFALGNAMRIMARFGLYAKDTRTIENMAAIDHLVFDKTGTITSAKEQAINFVGNKLIQVQLDKVYAVTSQSTHPVSSRIAKHLANEAQRGITVSNFKEVEGNGIEGIVDGILVRLGKATFVGADSSSKKSFQTVSYVKIGDDILGHFSLAQSLRGGIDQLLMDLSEKKYEVSLLSGDNSSEKEKLSKIFPQNTEMRFEQSPQDKMNYIVNNQDKQKKVLMIGDGLNDAGALKQSDVGIAVAEDAHQFSPACDGIISAEKVKDLNIYMKFSKSAMKMVYVGFVISFLYNIVGLSYAVQGNLSPLIAAILMPLSSISVVLIGMLGTTIAGREFLKK</sequence>
<dbReference type="PROSITE" id="PS00154">
    <property type="entry name" value="ATPASE_E1_E2"/>
    <property type="match status" value="1"/>
</dbReference>
<keyword evidence="6 13" id="KW-0812">Transmembrane</keyword>
<proteinExistence type="inferred from homology"/>
<accession>A0A7X8XU78</accession>
<evidence type="ECO:0000256" key="11">
    <source>
        <dbReference type="ARBA" id="ARBA00023065"/>
    </source>
</evidence>
<evidence type="ECO:0000256" key="6">
    <source>
        <dbReference type="ARBA" id="ARBA00022692"/>
    </source>
</evidence>
<feature type="transmembrane region" description="Helical" evidence="13">
    <location>
        <begin position="275"/>
        <end position="293"/>
    </location>
</feature>
<dbReference type="Gene3D" id="3.30.70.100">
    <property type="match status" value="1"/>
</dbReference>
<keyword evidence="12 13" id="KW-0472">Membrane</keyword>
<evidence type="ECO:0000256" key="8">
    <source>
        <dbReference type="ARBA" id="ARBA00022842"/>
    </source>
</evidence>
<evidence type="ECO:0000256" key="12">
    <source>
        <dbReference type="ARBA" id="ARBA00023136"/>
    </source>
</evidence>
<dbReference type="InterPro" id="IPR001757">
    <property type="entry name" value="P_typ_ATPase"/>
</dbReference>
<dbReference type="PANTHER" id="PTHR43520:SF5">
    <property type="entry name" value="CATION-TRANSPORTING P-TYPE ATPASE-RELATED"/>
    <property type="match status" value="1"/>
</dbReference>
<dbReference type="PRINTS" id="PR00119">
    <property type="entry name" value="CATATPASE"/>
</dbReference>
<feature type="domain" description="Putative metal-binding" evidence="15">
    <location>
        <begin position="9"/>
        <end position="85"/>
    </location>
</feature>
<feature type="transmembrane region" description="Helical" evidence="13">
    <location>
        <begin position="459"/>
        <end position="479"/>
    </location>
</feature>
<dbReference type="InterPro" id="IPR023298">
    <property type="entry name" value="ATPase_P-typ_TM_dom_sf"/>
</dbReference>
<dbReference type="GO" id="GO:0005507">
    <property type="term" value="F:copper ion binding"/>
    <property type="evidence" value="ECO:0007669"/>
    <property type="project" value="TreeGrafter"/>
</dbReference>
<name>A0A7X8XU78_9BACT</name>
<evidence type="ECO:0000313" key="17">
    <source>
        <dbReference type="Proteomes" id="UP000585050"/>
    </source>
</evidence>
<gene>
    <name evidence="16" type="ORF">HGP29_02690</name>
</gene>
<reference evidence="16 17" key="1">
    <citation type="submission" date="2020-04" db="EMBL/GenBank/DDBJ databases">
        <title>Flammeovirga sp. SR4, a novel species isolated from seawater.</title>
        <authorList>
            <person name="Wang X."/>
        </authorList>
    </citation>
    <scope>NUCLEOTIDE SEQUENCE [LARGE SCALE GENOMIC DNA]</scope>
    <source>
        <strain evidence="16 17">SR4</strain>
    </source>
</reference>
<keyword evidence="4" id="KW-1003">Cell membrane</keyword>
<comment type="subcellular location">
    <subcellularLocation>
        <location evidence="1">Cell membrane</location>
        <topology evidence="1">Multi-pass membrane protein</topology>
    </subcellularLocation>
</comment>
<keyword evidence="10 13" id="KW-1133">Transmembrane helix</keyword>
<feature type="domain" description="P-type ATPase A" evidence="14">
    <location>
        <begin position="312"/>
        <end position="406"/>
    </location>
</feature>
<evidence type="ECO:0000256" key="1">
    <source>
        <dbReference type="ARBA" id="ARBA00004651"/>
    </source>
</evidence>
<evidence type="ECO:0000259" key="15">
    <source>
        <dbReference type="Pfam" id="PF12156"/>
    </source>
</evidence>
<dbReference type="EMBL" id="JABAIL010000001">
    <property type="protein sequence ID" value="NLR90091.1"/>
    <property type="molecule type" value="Genomic_DNA"/>
</dbReference>
<dbReference type="AlphaFoldDB" id="A0A7X8XU78"/>
<dbReference type="Proteomes" id="UP000585050">
    <property type="component" value="Unassembled WGS sequence"/>
</dbReference>